<evidence type="ECO:0000259" key="2">
    <source>
        <dbReference type="Pfam" id="PF22746"/>
    </source>
</evidence>
<gene>
    <name evidence="3" type="ORF">GCM10008967_06050</name>
</gene>
<dbReference type="Proteomes" id="UP001500782">
    <property type="component" value="Unassembled WGS sequence"/>
</dbReference>
<organism evidence="3 4">
    <name type="scientific">Bacillus carboniphilus</name>
    <dbReference type="NCBI Taxonomy" id="86663"/>
    <lineage>
        <taxon>Bacteria</taxon>
        <taxon>Bacillati</taxon>
        <taxon>Bacillota</taxon>
        <taxon>Bacilli</taxon>
        <taxon>Bacillales</taxon>
        <taxon>Bacillaceae</taxon>
        <taxon>Bacillus</taxon>
    </lineage>
</organism>
<keyword evidence="4" id="KW-1185">Reference proteome</keyword>
<feature type="domain" description="DUF4097" evidence="1">
    <location>
        <begin position="195"/>
        <end position="368"/>
    </location>
</feature>
<proteinExistence type="predicted"/>
<dbReference type="Pfam" id="PF13349">
    <property type="entry name" value="DUF4097"/>
    <property type="match status" value="1"/>
</dbReference>
<dbReference type="EMBL" id="BAAADJ010000005">
    <property type="protein sequence ID" value="GAA0318297.1"/>
    <property type="molecule type" value="Genomic_DNA"/>
</dbReference>
<reference evidence="3 4" key="1">
    <citation type="journal article" date="2019" name="Int. J. Syst. Evol. Microbiol.">
        <title>The Global Catalogue of Microorganisms (GCM) 10K type strain sequencing project: providing services to taxonomists for standard genome sequencing and annotation.</title>
        <authorList>
            <consortium name="The Broad Institute Genomics Platform"/>
            <consortium name="The Broad Institute Genome Sequencing Center for Infectious Disease"/>
            <person name="Wu L."/>
            <person name="Ma J."/>
        </authorList>
    </citation>
    <scope>NUCLEOTIDE SEQUENCE [LARGE SCALE GENOMIC DNA]</scope>
    <source>
        <strain evidence="3 4">JCM 9731</strain>
    </source>
</reference>
<sequence>MKEERKRILKMVEKGTITVEEALTLIEKLEAEYKEKKGTSEHKEGPKVTILSKKDDPLFEEDEKVFEDSKQQYTNSQSFQQAKHKLLDFVDLAVKKIKEIDLDLQWAKGIEISHIFQHTDAEISEVEFDIPYGSLKLTPWEQKEVRIECQAKVYKVENQDEARDVFLKSSVFSVKDGKLRFVSQPKILKVDAHAYIPKQEYDLIWAKLFNGSFKSESLQSKKNIIKSVNGSIQIDGIRGENVDAESTNGKISLNNCSVENLEGESINGKLVASGEFKKVDLQCLNGSVNCDIHNLDVNTVRLKAGTGGINLALPKGIPAQGELKTNMGNVNVNLEADVHVEKSEVLQKQVTFQTEKTAEQKAYIFAESKTGSINISEVKARQEV</sequence>
<protein>
    <submittedName>
        <fullName evidence="3">DUF4097 family beta strand repeat-containing protein</fullName>
    </submittedName>
</protein>
<dbReference type="PIRSF" id="PIRSF012569">
    <property type="entry name" value="UCP012569"/>
    <property type="match status" value="1"/>
</dbReference>
<name>A0ABN0VVH3_9BACI</name>
<dbReference type="InterPro" id="IPR016599">
    <property type="entry name" value="UCP012569"/>
</dbReference>
<evidence type="ECO:0000313" key="3">
    <source>
        <dbReference type="EMBL" id="GAA0318297.1"/>
    </source>
</evidence>
<dbReference type="InterPro" id="IPR025164">
    <property type="entry name" value="Toastrack_DUF4097"/>
</dbReference>
<comment type="caution">
    <text evidence="3">The sequence shown here is derived from an EMBL/GenBank/DDBJ whole genome shotgun (WGS) entry which is preliminary data.</text>
</comment>
<dbReference type="Pfam" id="PF22746">
    <property type="entry name" value="SHOCT-like_DUF2089-C"/>
    <property type="match status" value="1"/>
</dbReference>
<evidence type="ECO:0000259" key="1">
    <source>
        <dbReference type="Pfam" id="PF13349"/>
    </source>
</evidence>
<feature type="domain" description="YvlB/LiaX N-terminal" evidence="2">
    <location>
        <begin position="3"/>
        <end position="32"/>
    </location>
</feature>
<dbReference type="RefSeq" id="WP_343796250.1">
    <property type="nucleotide sequence ID" value="NZ_BAAADJ010000005.1"/>
</dbReference>
<evidence type="ECO:0000313" key="4">
    <source>
        <dbReference type="Proteomes" id="UP001500782"/>
    </source>
</evidence>
<accession>A0ABN0VVH3</accession>
<dbReference type="InterPro" id="IPR053959">
    <property type="entry name" value="YvlB/LiaX_N"/>
</dbReference>